<dbReference type="PROSITE" id="PS00104">
    <property type="entry name" value="EPSP_SYNTHASE_1"/>
    <property type="match status" value="1"/>
</dbReference>
<proteinExistence type="inferred from homology"/>
<evidence type="ECO:0000256" key="6">
    <source>
        <dbReference type="ARBA" id="ARBA00022679"/>
    </source>
</evidence>
<dbReference type="CDD" id="cd01556">
    <property type="entry name" value="EPSP_synthase"/>
    <property type="match status" value="1"/>
</dbReference>
<protein>
    <recommendedName>
        <fullName evidence="3">3-phosphoshikimate 1-carboxyvinyltransferase</fullName>
        <ecNumber evidence="3">2.5.1.19</ecNumber>
    </recommendedName>
</protein>
<evidence type="ECO:0000256" key="1">
    <source>
        <dbReference type="ARBA" id="ARBA00004811"/>
    </source>
</evidence>
<gene>
    <name evidence="10" type="ORF">S01H1_00675</name>
</gene>
<evidence type="ECO:0000259" key="9">
    <source>
        <dbReference type="Pfam" id="PF00275"/>
    </source>
</evidence>
<name>X0SH30_9ZZZZ</name>
<evidence type="ECO:0000256" key="4">
    <source>
        <dbReference type="ARBA" id="ARBA00022490"/>
    </source>
</evidence>
<evidence type="ECO:0000256" key="3">
    <source>
        <dbReference type="ARBA" id="ARBA00012450"/>
    </source>
</evidence>
<dbReference type="EC" id="2.5.1.19" evidence="3"/>
<sequence length="431" mass="45611">MRKTIRSPRRLRGSIEAPGDKSVSHRAAILNAIAQGEAAVENFQGGADCLATLRCLRALGVKIDWDGQGTLRVHGGGRFGLRESADVLNAGNSGTTMRLLAGLLAGQPFFSVLTGDASLRSRPMERVVEPLRTMGARIQGRAGGTRPPLAIEGGSLRGIRYRLPVASAQVKSALSLAALYGEGETVLEEPAPSRDHTERMLRAMGVEVRVDQGDGLRISPPQRELTPLSLRVPGDISAAAFWMVAAAAHSDAEIRLTGVGVNPSRSGIIDALASMGASIALEEERMWGCEPVADIVARSSSLRGTVIEGSLIPRLIDEIPVLAVAACLADGETAIRQADELRLKESDRIRTTVLELRRLGANIEELSDGMVIQGVGCLKGGVCGSHGDHRLAMTLAVAGLLAQGETVVRGAEAPSISYPAFWHHLEELSSD</sequence>
<evidence type="ECO:0000256" key="7">
    <source>
        <dbReference type="ARBA" id="ARBA00023141"/>
    </source>
</evidence>
<dbReference type="GO" id="GO:0003866">
    <property type="term" value="F:3-phosphoshikimate 1-carboxyvinyltransferase activity"/>
    <property type="evidence" value="ECO:0007669"/>
    <property type="project" value="UniProtKB-EC"/>
</dbReference>
<keyword evidence="4" id="KW-0963">Cytoplasm</keyword>
<dbReference type="GO" id="GO:0008652">
    <property type="term" value="P:amino acid biosynthetic process"/>
    <property type="evidence" value="ECO:0007669"/>
    <property type="project" value="UniProtKB-KW"/>
</dbReference>
<dbReference type="SUPFAM" id="SSF55205">
    <property type="entry name" value="EPT/RTPC-like"/>
    <property type="match status" value="1"/>
</dbReference>
<dbReference type="PANTHER" id="PTHR21090:SF5">
    <property type="entry name" value="PENTAFUNCTIONAL AROM POLYPEPTIDE"/>
    <property type="match status" value="1"/>
</dbReference>
<dbReference type="InterPro" id="IPR001986">
    <property type="entry name" value="Enolpyruvate_Tfrase_dom"/>
</dbReference>
<dbReference type="PIRSF" id="PIRSF000505">
    <property type="entry name" value="EPSPS"/>
    <property type="match status" value="1"/>
</dbReference>
<evidence type="ECO:0000256" key="8">
    <source>
        <dbReference type="ARBA" id="ARBA00044633"/>
    </source>
</evidence>
<dbReference type="Pfam" id="PF00275">
    <property type="entry name" value="EPSP_synthase"/>
    <property type="match status" value="1"/>
</dbReference>
<dbReference type="Gene3D" id="3.65.10.10">
    <property type="entry name" value="Enolpyruvate transferase domain"/>
    <property type="match status" value="2"/>
</dbReference>
<dbReference type="GO" id="GO:0009423">
    <property type="term" value="P:chorismate biosynthetic process"/>
    <property type="evidence" value="ECO:0007669"/>
    <property type="project" value="UniProtKB-UniPathway"/>
</dbReference>
<keyword evidence="7" id="KW-0057">Aromatic amino acid biosynthesis</keyword>
<accession>X0SH30</accession>
<dbReference type="InterPro" id="IPR006264">
    <property type="entry name" value="EPSP_synthase"/>
</dbReference>
<feature type="domain" description="Enolpyruvate transferase" evidence="9">
    <location>
        <begin position="6"/>
        <end position="425"/>
    </location>
</feature>
<dbReference type="InterPro" id="IPR013792">
    <property type="entry name" value="RNA3'P_cycl/enolpyr_Trfase_a/b"/>
</dbReference>
<comment type="caution">
    <text evidence="10">The sequence shown here is derived from an EMBL/GenBank/DDBJ whole genome shotgun (WGS) entry which is preliminary data.</text>
</comment>
<dbReference type="HAMAP" id="MF_00210">
    <property type="entry name" value="EPSP_synth"/>
    <property type="match status" value="1"/>
</dbReference>
<dbReference type="FunFam" id="3.65.10.10:FF:000005">
    <property type="entry name" value="3-phosphoshikimate 1-carboxyvinyltransferase"/>
    <property type="match status" value="1"/>
</dbReference>
<dbReference type="InterPro" id="IPR036968">
    <property type="entry name" value="Enolpyruvate_Tfrase_sf"/>
</dbReference>
<evidence type="ECO:0000313" key="10">
    <source>
        <dbReference type="EMBL" id="GAF74416.1"/>
    </source>
</evidence>
<keyword evidence="5" id="KW-0028">Amino-acid biosynthesis</keyword>
<dbReference type="InterPro" id="IPR023193">
    <property type="entry name" value="EPSP_synthase_CS"/>
</dbReference>
<dbReference type="PROSITE" id="PS00885">
    <property type="entry name" value="EPSP_SYNTHASE_2"/>
    <property type="match status" value="1"/>
</dbReference>
<organism evidence="10">
    <name type="scientific">marine sediment metagenome</name>
    <dbReference type="NCBI Taxonomy" id="412755"/>
    <lineage>
        <taxon>unclassified sequences</taxon>
        <taxon>metagenomes</taxon>
        <taxon>ecological metagenomes</taxon>
    </lineage>
</organism>
<comment type="similarity">
    <text evidence="2">Belongs to the EPSP synthase family.</text>
</comment>
<keyword evidence="6" id="KW-0808">Transferase</keyword>
<dbReference type="GO" id="GO:0009073">
    <property type="term" value="P:aromatic amino acid family biosynthetic process"/>
    <property type="evidence" value="ECO:0007669"/>
    <property type="project" value="UniProtKB-KW"/>
</dbReference>
<evidence type="ECO:0000256" key="2">
    <source>
        <dbReference type="ARBA" id="ARBA00009948"/>
    </source>
</evidence>
<dbReference type="PANTHER" id="PTHR21090">
    <property type="entry name" value="AROM/DEHYDROQUINATE SYNTHASE"/>
    <property type="match status" value="1"/>
</dbReference>
<dbReference type="UniPathway" id="UPA00053">
    <property type="reaction ID" value="UER00089"/>
</dbReference>
<comment type="catalytic activity">
    <reaction evidence="8">
        <text>3-phosphoshikimate + phosphoenolpyruvate = 5-O-(1-carboxyvinyl)-3-phosphoshikimate + phosphate</text>
        <dbReference type="Rhea" id="RHEA:21256"/>
        <dbReference type="ChEBI" id="CHEBI:43474"/>
        <dbReference type="ChEBI" id="CHEBI:57701"/>
        <dbReference type="ChEBI" id="CHEBI:58702"/>
        <dbReference type="ChEBI" id="CHEBI:145989"/>
        <dbReference type="EC" id="2.5.1.19"/>
    </reaction>
    <physiologicalReaction direction="left-to-right" evidence="8">
        <dbReference type="Rhea" id="RHEA:21257"/>
    </physiologicalReaction>
</comment>
<evidence type="ECO:0000256" key="5">
    <source>
        <dbReference type="ARBA" id="ARBA00022605"/>
    </source>
</evidence>
<reference evidence="10" key="1">
    <citation type="journal article" date="2014" name="Front. Microbiol.">
        <title>High frequency of phylogenetically diverse reductive dehalogenase-homologous genes in deep subseafloor sedimentary metagenomes.</title>
        <authorList>
            <person name="Kawai M."/>
            <person name="Futagami T."/>
            <person name="Toyoda A."/>
            <person name="Takaki Y."/>
            <person name="Nishi S."/>
            <person name="Hori S."/>
            <person name="Arai W."/>
            <person name="Tsubouchi T."/>
            <person name="Morono Y."/>
            <person name="Uchiyama I."/>
            <person name="Ito T."/>
            <person name="Fujiyama A."/>
            <person name="Inagaki F."/>
            <person name="Takami H."/>
        </authorList>
    </citation>
    <scope>NUCLEOTIDE SEQUENCE</scope>
    <source>
        <strain evidence="10">Expedition CK06-06</strain>
    </source>
</reference>
<dbReference type="AlphaFoldDB" id="X0SH30"/>
<dbReference type="NCBIfam" id="TIGR01356">
    <property type="entry name" value="aroA"/>
    <property type="match status" value="1"/>
</dbReference>
<dbReference type="EMBL" id="BARS01000252">
    <property type="protein sequence ID" value="GAF74416.1"/>
    <property type="molecule type" value="Genomic_DNA"/>
</dbReference>
<comment type="pathway">
    <text evidence="1">Metabolic intermediate biosynthesis; chorismate biosynthesis; chorismate from D-erythrose 4-phosphate and phosphoenolpyruvate: step 6/7.</text>
</comment>